<evidence type="ECO:0000259" key="1">
    <source>
        <dbReference type="SMART" id="SM00471"/>
    </source>
</evidence>
<name>A0A1I1KLT3_9ACTN</name>
<dbReference type="AlphaFoldDB" id="A0A1I1KLT3"/>
<dbReference type="Proteomes" id="UP000199207">
    <property type="component" value="Unassembled WGS sequence"/>
</dbReference>
<dbReference type="InterPro" id="IPR006674">
    <property type="entry name" value="HD_domain"/>
</dbReference>
<dbReference type="STRING" id="910347.SAMN05421773_104288"/>
<dbReference type="InterPro" id="IPR003607">
    <property type="entry name" value="HD/PDEase_dom"/>
</dbReference>
<dbReference type="SUPFAM" id="SSF109604">
    <property type="entry name" value="HD-domain/PDEase-like"/>
    <property type="match status" value="1"/>
</dbReference>
<accession>A0A1I1KLT3</accession>
<dbReference type="Gene3D" id="1.10.3210.10">
    <property type="entry name" value="Hypothetical protein af1432"/>
    <property type="match status" value="1"/>
</dbReference>
<proteinExistence type="predicted"/>
<reference evidence="2 3" key="1">
    <citation type="submission" date="2016-10" db="EMBL/GenBank/DDBJ databases">
        <authorList>
            <person name="de Groot N.N."/>
        </authorList>
    </citation>
    <scope>NUCLEOTIDE SEQUENCE [LARGE SCALE GENOMIC DNA]</scope>
    <source>
        <strain evidence="2 3">CGMCC 4.5739</strain>
    </source>
</reference>
<dbReference type="SMART" id="SM00471">
    <property type="entry name" value="HDc"/>
    <property type="match status" value="1"/>
</dbReference>
<dbReference type="EMBL" id="FOLM01000004">
    <property type="protein sequence ID" value="SFC61739.1"/>
    <property type="molecule type" value="Genomic_DNA"/>
</dbReference>
<gene>
    <name evidence="2" type="ORF">SAMN05421773_104288</name>
</gene>
<evidence type="ECO:0000313" key="2">
    <source>
        <dbReference type="EMBL" id="SFC61739.1"/>
    </source>
</evidence>
<keyword evidence="3" id="KW-1185">Reference proteome</keyword>
<protein>
    <submittedName>
        <fullName evidence="2">HD domain-containing protein</fullName>
    </submittedName>
</protein>
<evidence type="ECO:0000313" key="3">
    <source>
        <dbReference type="Proteomes" id="UP000199207"/>
    </source>
</evidence>
<organism evidence="2 3">
    <name type="scientific">Streptomyces aidingensis</name>
    <dbReference type="NCBI Taxonomy" id="910347"/>
    <lineage>
        <taxon>Bacteria</taxon>
        <taxon>Bacillati</taxon>
        <taxon>Actinomycetota</taxon>
        <taxon>Actinomycetes</taxon>
        <taxon>Kitasatosporales</taxon>
        <taxon>Streptomycetaceae</taxon>
        <taxon>Streptomyces</taxon>
    </lineage>
</organism>
<sequence>MTPPSARFRSSRLAGMAGTAWAYEMAETLLAGPLPRRWAHSQGVAARARALAPLFGDEAELLEAAAILHDIGYAPELASTGFHPLDGGRYLHARPEADDRITRLVAHHSFAALEAEERGLRPALEAEFPLLENPQLVEALVCCDMTTTPDGLPTSSRERIAEIRSRYGDDSIVGRFIRRAEPHIHEAVDRTHERATAAGIRL</sequence>
<dbReference type="Pfam" id="PF01966">
    <property type="entry name" value="HD"/>
    <property type="match status" value="1"/>
</dbReference>
<feature type="domain" description="HD/PDEase" evidence="1">
    <location>
        <begin position="33"/>
        <end position="158"/>
    </location>
</feature>